<protein>
    <submittedName>
        <fullName evidence="1">PIR Superfamily Protein</fullName>
    </submittedName>
</protein>
<dbReference type="EMBL" id="FLQU01001880">
    <property type="protein sequence ID" value="SBS94799.1"/>
    <property type="molecule type" value="Genomic_DNA"/>
</dbReference>
<name>A0A1A8WSG8_PLAOA</name>
<dbReference type="AlphaFoldDB" id="A0A1A8WSG8"/>
<sequence length="257" mass="29758">MGTEQEEDEEDYMPGDNYYATVNAFIKYEEEFNTITSGSIDTHVPGANCDEINKTHITDNDFTGRCHRVAKYLHYIKDKEDIENRCKCLNYLLNTKIEYNTFPKKKCSELFDAYEAISDNLKTCKLTIGCINKVDLEQIKNIYYLNEAIKKLEKSIEDNDENTYSTAEEFAQLYTNSIGGCKSDNTKSYCGAIRDLEVLCYHHFTPFVSWFNNYMMNNKIIRPNINEEVTNGIFEHTNETKGRNSTYSLSYIGYPAT</sequence>
<gene>
    <name evidence="1" type="ORF">POVCU2_0090670</name>
</gene>
<dbReference type="Proteomes" id="UP000078560">
    <property type="component" value="Unassembled WGS sequence"/>
</dbReference>
<evidence type="ECO:0000313" key="1">
    <source>
        <dbReference type="EMBL" id="SBS94799.1"/>
    </source>
</evidence>
<reference evidence="2" key="1">
    <citation type="submission" date="2016-05" db="EMBL/GenBank/DDBJ databases">
        <authorList>
            <person name="Naeem Raeece"/>
        </authorList>
    </citation>
    <scope>NUCLEOTIDE SEQUENCE [LARGE SCALE GENOMIC DNA]</scope>
</reference>
<evidence type="ECO:0000313" key="2">
    <source>
        <dbReference type="Proteomes" id="UP000078560"/>
    </source>
</evidence>
<proteinExistence type="predicted"/>
<accession>A0A1A8WSG8</accession>
<organism evidence="1 2">
    <name type="scientific">Plasmodium ovale curtisi</name>
    <dbReference type="NCBI Taxonomy" id="864141"/>
    <lineage>
        <taxon>Eukaryota</taxon>
        <taxon>Sar</taxon>
        <taxon>Alveolata</taxon>
        <taxon>Apicomplexa</taxon>
        <taxon>Aconoidasida</taxon>
        <taxon>Haemosporida</taxon>
        <taxon>Plasmodiidae</taxon>
        <taxon>Plasmodium</taxon>
        <taxon>Plasmodium (Plasmodium)</taxon>
    </lineage>
</organism>